<name>A0A9P6N3T2_9FUNG</name>
<proteinExistence type="predicted"/>
<organism evidence="1 2">
    <name type="scientific">Entomortierella chlamydospora</name>
    <dbReference type="NCBI Taxonomy" id="101097"/>
    <lineage>
        <taxon>Eukaryota</taxon>
        <taxon>Fungi</taxon>
        <taxon>Fungi incertae sedis</taxon>
        <taxon>Mucoromycota</taxon>
        <taxon>Mortierellomycotina</taxon>
        <taxon>Mortierellomycetes</taxon>
        <taxon>Mortierellales</taxon>
        <taxon>Mortierellaceae</taxon>
        <taxon>Entomortierella</taxon>
    </lineage>
</organism>
<sequence length="267" mass="30528">MARKMGSKKEEFERLRRHHRAFQANSHLWDVQGFVPEPRVVMILNRFTRNLIVMYASQACGTIFNIEPEQIEGKPILLFVRSDELGIFVENVGATRSSGSIMNIRFWFQSPNLAHEVPCEAVIFGCSDGIVAIMRQCKPFVRRYLIGGMEHNRSMAGNWPRHWYVTPSPSGSMASTSPSSSISSTPPKLTMSRLKNIRVVDRHDRSIRPLEEVAKVDPYLAKDIDLVTEKLGVREFSIQDNVQEVSDSEEDDIDISERNQNQVQCYR</sequence>
<gene>
    <name evidence="1" type="ORF">BGZ80_011674</name>
</gene>
<dbReference type="Proteomes" id="UP000703661">
    <property type="component" value="Unassembled WGS sequence"/>
</dbReference>
<evidence type="ECO:0000313" key="2">
    <source>
        <dbReference type="Proteomes" id="UP000703661"/>
    </source>
</evidence>
<reference evidence="1" key="1">
    <citation type="journal article" date="2020" name="Fungal Divers.">
        <title>Resolving the Mortierellaceae phylogeny through synthesis of multi-gene phylogenetics and phylogenomics.</title>
        <authorList>
            <person name="Vandepol N."/>
            <person name="Liber J."/>
            <person name="Desiro A."/>
            <person name="Na H."/>
            <person name="Kennedy M."/>
            <person name="Barry K."/>
            <person name="Grigoriev I.V."/>
            <person name="Miller A.N."/>
            <person name="O'Donnell K."/>
            <person name="Stajich J.E."/>
            <person name="Bonito G."/>
        </authorList>
    </citation>
    <scope>NUCLEOTIDE SEQUENCE</scope>
    <source>
        <strain evidence="1">NRRL 2769</strain>
    </source>
</reference>
<dbReference type="InterPro" id="IPR000014">
    <property type="entry name" value="PAS"/>
</dbReference>
<evidence type="ECO:0000313" key="1">
    <source>
        <dbReference type="EMBL" id="KAG0022598.1"/>
    </source>
</evidence>
<dbReference type="AlphaFoldDB" id="A0A9P6N3T2"/>
<accession>A0A9P6N3T2</accession>
<dbReference type="InterPro" id="IPR035965">
    <property type="entry name" value="PAS-like_dom_sf"/>
</dbReference>
<dbReference type="CDD" id="cd00130">
    <property type="entry name" value="PAS"/>
    <property type="match status" value="1"/>
</dbReference>
<protein>
    <submittedName>
        <fullName evidence="1">Uncharacterized protein</fullName>
    </submittedName>
</protein>
<comment type="caution">
    <text evidence="1">The sequence shown here is derived from an EMBL/GenBank/DDBJ whole genome shotgun (WGS) entry which is preliminary data.</text>
</comment>
<dbReference type="SUPFAM" id="SSF55785">
    <property type="entry name" value="PYP-like sensor domain (PAS domain)"/>
    <property type="match status" value="1"/>
</dbReference>
<dbReference type="EMBL" id="JAAAID010000097">
    <property type="protein sequence ID" value="KAG0022598.1"/>
    <property type="molecule type" value="Genomic_DNA"/>
</dbReference>
<keyword evidence="2" id="KW-1185">Reference proteome</keyword>